<dbReference type="InterPro" id="IPR051452">
    <property type="entry name" value="Diverse_Oxidoreductases"/>
</dbReference>
<name>A0A1E3VZZ9_9HYPH</name>
<keyword evidence="4" id="KW-0408">Iron</keyword>
<accession>A0A1E3VZZ9</accession>
<dbReference type="Gene3D" id="1.10.150.120">
    <property type="entry name" value="[2Fe-2S]-binding domain"/>
    <property type="match status" value="1"/>
</dbReference>
<keyword evidence="5" id="KW-0411">Iron-sulfur</keyword>
<evidence type="ECO:0000313" key="7">
    <source>
        <dbReference type="EMBL" id="ODR99124.1"/>
    </source>
</evidence>
<dbReference type="InterPro" id="IPR001041">
    <property type="entry name" value="2Fe-2S_ferredoxin-type"/>
</dbReference>
<dbReference type="OrthoDB" id="9806714at2"/>
<dbReference type="AlphaFoldDB" id="A0A1E3VZZ9"/>
<evidence type="ECO:0000256" key="3">
    <source>
        <dbReference type="ARBA" id="ARBA00023002"/>
    </source>
</evidence>
<feature type="domain" description="2Fe-2S ferredoxin-type" evidence="6">
    <location>
        <begin position="7"/>
        <end position="84"/>
    </location>
</feature>
<sequence>MHNGETLSYPLRINGTEHEISGAHYTETLLEVLRYRLTLTGTKQACEEGACGACTVLIDGQPVNACVELAAEAVGSEIMTIEGYNRPDGSLTRLQQAFVKHAGVQCGYCIPGFILAAETFLKEHPKATVDDIREGMDGNLCRCTGYSAIINAIAEVADGNNAS</sequence>
<evidence type="ECO:0000256" key="2">
    <source>
        <dbReference type="ARBA" id="ARBA00022723"/>
    </source>
</evidence>
<dbReference type="InterPro" id="IPR036884">
    <property type="entry name" value="2Fe-2S-bd_dom_sf"/>
</dbReference>
<dbReference type="Proteomes" id="UP000094472">
    <property type="component" value="Unassembled WGS sequence"/>
</dbReference>
<dbReference type="Pfam" id="PF01799">
    <property type="entry name" value="Fer2_2"/>
    <property type="match status" value="1"/>
</dbReference>
<organism evidence="7 8">
    <name type="scientific">Methyloceanibacter superfactus</name>
    <dbReference type="NCBI Taxonomy" id="1774969"/>
    <lineage>
        <taxon>Bacteria</taxon>
        <taxon>Pseudomonadati</taxon>
        <taxon>Pseudomonadota</taxon>
        <taxon>Alphaproteobacteria</taxon>
        <taxon>Hyphomicrobiales</taxon>
        <taxon>Hyphomicrobiaceae</taxon>
        <taxon>Methyloceanibacter</taxon>
    </lineage>
</organism>
<dbReference type="EMBL" id="LPWF01000018">
    <property type="protein sequence ID" value="ODR99124.1"/>
    <property type="molecule type" value="Genomic_DNA"/>
</dbReference>
<dbReference type="Gene3D" id="3.10.20.30">
    <property type="match status" value="1"/>
</dbReference>
<dbReference type="InterPro" id="IPR006058">
    <property type="entry name" value="2Fe2S_fd_BS"/>
</dbReference>
<keyword evidence="2" id="KW-0479">Metal-binding</keyword>
<protein>
    <recommendedName>
        <fullName evidence="6">2Fe-2S ferredoxin-type domain-containing protein</fullName>
    </recommendedName>
</protein>
<reference evidence="7 8" key="1">
    <citation type="journal article" date="2016" name="Environ. Microbiol.">
        <title>New Methyloceanibacter diversity from North Sea sediments includes methanotroph containing solely the soluble methane monooxygenase.</title>
        <authorList>
            <person name="Vekeman B."/>
            <person name="Kerckhof F.M."/>
            <person name="Cremers G."/>
            <person name="de Vos P."/>
            <person name="Vandamme P."/>
            <person name="Boon N."/>
            <person name="Op den Camp H.J."/>
            <person name="Heylen K."/>
        </authorList>
    </citation>
    <scope>NUCLEOTIDE SEQUENCE [LARGE SCALE GENOMIC DNA]</scope>
    <source>
        <strain evidence="7 8">R-67175</strain>
    </source>
</reference>
<keyword evidence="8" id="KW-1185">Reference proteome</keyword>
<dbReference type="Pfam" id="PF00111">
    <property type="entry name" value="Fer2"/>
    <property type="match status" value="1"/>
</dbReference>
<keyword evidence="3" id="KW-0560">Oxidoreductase</keyword>
<proteinExistence type="predicted"/>
<dbReference type="GO" id="GO:0051537">
    <property type="term" value="F:2 iron, 2 sulfur cluster binding"/>
    <property type="evidence" value="ECO:0007669"/>
    <property type="project" value="UniProtKB-KW"/>
</dbReference>
<dbReference type="STRING" id="1774969.AUC69_09375"/>
<evidence type="ECO:0000256" key="5">
    <source>
        <dbReference type="ARBA" id="ARBA00023014"/>
    </source>
</evidence>
<dbReference type="InterPro" id="IPR012675">
    <property type="entry name" value="Beta-grasp_dom_sf"/>
</dbReference>
<gene>
    <name evidence="7" type="ORF">AUC69_09375</name>
</gene>
<evidence type="ECO:0000259" key="6">
    <source>
        <dbReference type="PROSITE" id="PS51085"/>
    </source>
</evidence>
<comment type="caution">
    <text evidence="7">The sequence shown here is derived from an EMBL/GenBank/DDBJ whole genome shotgun (WGS) entry which is preliminary data.</text>
</comment>
<evidence type="ECO:0000256" key="1">
    <source>
        <dbReference type="ARBA" id="ARBA00022714"/>
    </source>
</evidence>
<dbReference type="SUPFAM" id="SSF54292">
    <property type="entry name" value="2Fe-2S ferredoxin-like"/>
    <property type="match status" value="1"/>
</dbReference>
<evidence type="ECO:0000313" key="8">
    <source>
        <dbReference type="Proteomes" id="UP000094472"/>
    </source>
</evidence>
<evidence type="ECO:0000256" key="4">
    <source>
        <dbReference type="ARBA" id="ARBA00023004"/>
    </source>
</evidence>
<dbReference type="SUPFAM" id="SSF47741">
    <property type="entry name" value="CO dehydrogenase ISP C-domain like"/>
    <property type="match status" value="1"/>
</dbReference>
<dbReference type="InterPro" id="IPR036010">
    <property type="entry name" value="2Fe-2S_ferredoxin-like_sf"/>
</dbReference>
<keyword evidence="1" id="KW-0001">2Fe-2S</keyword>
<dbReference type="GO" id="GO:0046872">
    <property type="term" value="F:metal ion binding"/>
    <property type="evidence" value="ECO:0007669"/>
    <property type="project" value="UniProtKB-KW"/>
</dbReference>
<dbReference type="PANTHER" id="PTHR44379:SF8">
    <property type="entry name" value="XANTHINE DEHYDROGENASE IRON-SULFUR-BINDING SUBUNIT XDHC-RELATED"/>
    <property type="match status" value="1"/>
</dbReference>
<dbReference type="InterPro" id="IPR002888">
    <property type="entry name" value="2Fe-2S-bd"/>
</dbReference>
<dbReference type="RefSeq" id="WP_069441358.1">
    <property type="nucleotide sequence ID" value="NZ_LPWF01000018.1"/>
</dbReference>
<dbReference type="GO" id="GO:0016491">
    <property type="term" value="F:oxidoreductase activity"/>
    <property type="evidence" value="ECO:0007669"/>
    <property type="project" value="UniProtKB-KW"/>
</dbReference>
<dbReference type="PANTHER" id="PTHR44379">
    <property type="entry name" value="OXIDOREDUCTASE WITH IRON-SULFUR SUBUNIT"/>
    <property type="match status" value="1"/>
</dbReference>
<dbReference type="PROSITE" id="PS00197">
    <property type="entry name" value="2FE2S_FER_1"/>
    <property type="match status" value="1"/>
</dbReference>
<dbReference type="PROSITE" id="PS51085">
    <property type="entry name" value="2FE2S_FER_2"/>
    <property type="match status" value="1"/>
</dbReference>